<evidence type="ECO:0000256" key="1">
    <source>
        <dbReference type="ARBA" id="ARBA00004071"/>
    </source>
</evidence>
<sequence length="873" mass="94954">MILGLVPLCLAQGGLVVNPKRTDDGTSGAGSVPMDLTDLFNNRGFAMSPGDADFDGLHSGYPAQYLPSANFTYSGVNYIFPQYAESGNDNVLAQGQKLSPPKGRYFSVHLLAAAETAIATGFVNATYTDGSTTSGPVLVDPFWNWPYPYGGDVIFPYHFKNDTIDYNRSMIFQTINWLDSTKELESLQLPNVTTGDANGPGGATEETRLHIFAVSLVPAAGSGISLDVQYARSTKTWFEGTNKTQIVEVLVNNAGDEWVLANNSVKVTVSASGLQTVNPGTINRLRPGDQAQVKVGVVNTDGTAPGTSGTATVHIEGNGVNTSYSFNATYGIASYEPTFESIYSHESSPWFKVSFIHKSKTENDAKYGIFIHWGPYAVPGWGNAGKNEGYAEWYWWQMVKFPDPQSWLIVITICVESCADFMFLPGQNQGPNTSVGTYEYHLETYGENIVYDDFIQNFTASAYDPKEWVDLFADAGAQYFVSVSKHHDGYAIFDLPENVTKRTSVAQYPHKDLLQMLFDAADQHQPHLHKATYYSLPEWFNPDYAPYGFGSWPGGNATNPYTNETLPYTGHVPVDDYVTDVLLPQMLTLADMGTEIMWCDIGGPNLTAEFAAHYFNSMAEQGKQVLLDNRCGVPGDFDTPEYARYEAVQIRKWESSLGMDPFSYGYNRATPDSAYITPSGIVTSLMDIISKNGNFLLDIGPTANGTIIAIEQENLRAAGKWIQSHAEAIFNTTYWFITPEEGSTVRFTQNADAFYITTLYAPNSTLVLNSPVPYVAGDNVVVVGGSKAGTVVPSQLLSNGSLQLTISEEVRDADEYSWVFKIPFGSASKSESGGTGPPPSSSGGSRTVKSTDSGASLISLLTVSLAIMASACV</sequence>
<dbReference type="Pfam" id="PF01120">
    <property type="entry name" value="Alpha_L_fucos"/>
    <property type="match status" value="1"/>
</dbReference>
<evidence type="ECO:0000256" key="4">
    <source>
        <dbReference type="ARBA" id="ARBA00022729"/>
    </source>
</evidence>
<keyword evidence="4" id="KW-0732">Signal</keyword>
<dbReference type="InterPro" id="IPR017853">
    <property type="entry name" value="GH"/>
</dbReference>
<evidence type="ECO:0000313" key="9">
    <source>
        <dbReference type="EMBL" id="KAI1879011.1"/>
    </source>
</evidence>
<keyword evidence="5" id="KW-0378">Hydrolase</keyword>
<accession>A0A9Q0AT25</accession>
<dbReference type="InterPro" id="IPR016286">
    <property type="entry name" value="FUC_metazoa-typ"/>
</dbReference>
<protein>
    <recommendedName>
        <fullName evidence="3">alpha-L-fucosidase</fullName>
        <ecNumber evidence="3">3.2.1.51</ecNumber>
    </recommendedName>
</protein>
<comment type="caution">
    <text evidence="9">The sequence shown here is derived from an EMBL/GenBank/DDBJ whole genome shotgun (WGS) entry which is preliminary data.</text>
</comment>
<dbReference type="GO" id="GO:0016139">
    <property type="term" value="P:glycoside catabolic process"/>
    <property type="evidence" value="ECO:0007669"/>
    <property type="project" value="TreeGrafter"/>
</dbReference>
<organism evidence="9 10">
    <name type="scientific">Neoarthrinium moseri</name>
    <dbReference type="NCBI Taxonomy" id="1658444"/>
    <lineage>
        <taxon>Eukaryota</taxon>
        <taxon>Fungi</taxon>
        <taxon>Dikarya</taxon>
        <taxon>Ascomycota</taxon>
        <taxon>Pezizomycotina</taxon>
        <taxon>Sordariomycetes</taxon>
        <taxon>Xylariomycetidae</taxon>
        <taxon>Amphisphaeriales</taxon>
        <taxon>Apiosporaceae</taxon>
        <taxon>Neoarthrinium</taxon>
    </lineage>
</organism>
<evidence type="ECO:0000256" key="7">
    <source>
        <dbReference type="SAM" id="MobiDB-lite"/>
    </source>
</evidence>
<comment type="similarity">
    <text evidence="2">Belongs to the glycosyl hydrolase 29 family.</text>
</comment>
<dbReference type="PRINTS" id="PR00741">
    <property type="entry name" value="GLHYDRLASE29"/>
</dbReference>
<evidence type="ECO:0000259" key="8">
    <source>
        <dbReference type="Pfam" id="PF01120"/>
    </source>
</evidence>
<dbReference type="EMBL" id="JAFIMR010000005">
    <property type="protein sequence ID" value="KAI1879011.1"/>
    <property type="molecule type" value="Genomic_DNA"/>
</dbReference>
<evidence type="ECO:0000256" key="6">
    <source>
        <dbReference type="ARBA" id="ARBA00023295"/>
    </source>
</evidence>
<dbReference type="PANTHER" id="PTHR10030:SF37">
    <property type="entry name" value="ALPHA-L-FUCOSIDASE-RELATED"/>
    <property type="match status" value="1"/>
</dbReference>
<gene>
    <name evidence="9" type="ORF">JX265_003188</name>
</gene>
<evidence type="ECO:0000313" key="10">
    <source>
        <dbReference type="Proteomes" id="UP000829685"/>
    </source>
</evidence>
<feature type="domain" description="Glycoside hydrolase family 29 N-terminal" evidence="8">
    <location>
        <begin position="334"/>
        <end position="727"/>
    </location>
</feature>
<dbReference type="PANTHER" id="PTHR10030">
    <property type="entry name" value="ALPHA-L-FUCOSIDASE"/>
    <property type="match status" value="1"/>
</dbReference>
<dbReference type="GO" id="GO:0006004">
    <property type="term" value="P:fucose metabolic process"/>
    <property type="evidence" value="ECO:0007669"/>
    <property type="project" value="InterPro"/>
</dbReference>
<keyword evidence="10" id="KW-1185">Reference proteome</keyword>
<dbReference type="Gene3D" id="3.20.20.80">
    <property type="entry name" value="Glycosidases"/>
    <property type="match status" value="1"/>
</dbReference>
<feature type="region of interest" description="Disordered" evidence="7">
    <location>
        <begin position="828"/>
        <end position="849"/>
    </location>
</feature>
<comment type="function">
    <text evidence="1">Alpha-L-fucosidase is responsible for hydrolyzing the alpha-1,6-linked fucose joined to the reducing-end N-acetylglucosamine of the carbohydrate moieties of glycoproteins.</text>
</comment>
<dbReference type="EC" id="3.2.1.51" evidence="3"/>
<name>A0A9Q0AT25_9PEZI</name>
<proteinExistence type="inferred from homology"/>
<dbReference type="AlphaFoldDB" id="A0A9Q0AT25"/>
<evidence type="ECO:0000256" key="3">
    <source>
        <dbReference type="ARBA" id="ARBA00012662"/>
    </source>
</evidence>
<keyword evidence="6" id="KW-0326">Glycosidase</keyword>
<evidence type="ECO:0000256" key="5">
    <source>
        <dbReference type="ARBA" id="ARBA00022801"/>
    </source>
</evidence>
<dbReference type="InterPro" id="IPR000933">
    <property type="entry name" value="Glyco_hydro_29"/>
</dbReference>
<reference evidence="9" key="1">
    <citation type="submission" date="2021-03" db="EMBL/GenBank/DDBJ databases">
        <title>Revisited historic fungal species revealed as producer of novel bioactive compounds through whole genome sequencing and comparative genomics.</title>
        <authorList>
            <person name="Vignolle G.A."/>
            <person name="Hochenegger N."/>
            <person name="Mach R.L."/>
            <person name="Mach-Aigner A.R."/>
            <person name="Javad Rahimi M."/>
            <person name="Salim K.A."/>
            <person name="Chan C.M."/>
            <person name="Lim L.B.L."/>
            <person name="Cai F."/>
            <person name="Druzhinina I.S."/>
            <person name="U'Ren J.M."/>
            <person name="Derntl C."/>
        </authorList>
    </citation>
    <scope>NUCLEOTIDE SEQUENCE</scope>
    <source>
        <strain evidence="9">TUCIM 5799</strain>
    </source>
</reference>
<dbReference type="SMART" id="SM00812">
    <property type="entry name" value="Alpha_L_fucos"/>
    <property type="match status" value="1"/>
</dbReference>
<evidence type="ECO:0000256" key="2">
    <source>
        <dbReference type="ARBA" id="ARBA00007951"/>
    </source>
</evidence>
<dbReference type="GO" id="GO:0004560">
    <property type="term" value="F:alpha-L-fucosidase activity"/>
    <property type="evidence" value="ECO:0007669"/>
    <property type="project" value="UniProtKB-EC"/>
</dbReference>
<dbReference type="SUPFAM" id="SSF51445">
    <property type="entry name" value="(Trans)glycosidases"/>
    <property type="match status" value="1"/>
</dbReference>
<dbReference type="Proteomes" id="UP000829685">
    <property type="component" value="Unassembled WGS sequence"/>
</dbReference>
<dbReference type="InterPro" id="IPR057739">
    <property type="entry name" value="Glyco_hydro_29_N"/>
</dbReference>